<dbReference type="InterPro" id="IPR000725">
    <property type="entry name" value="Olfact_rcpt"/>
</dbReference>
<keyword evidence="3 13" id="KW-1003">Cell membrane</keyword>
<dbReference type="InterPro" id="IPR000276">
    <property type="entry name" value="GPCR_Rhodpsn"/>
</dbReference>
<feature type="transmembrane region" description="Helical" evidence="13">
    <location>
        <begin position="195"/>
        <end position="219"/>
    </location>
</feature>
<evidence type="ECO:0000256" key="3">
    <source>
        <dbReference type="ARBA" id="ARBA00022475"/>
    </source>
</evidence>
<dbReference type="GO" id="GO:0004930">
    <property type="term" value="F:G protein-coupled receptor activity"/>
    <property type="evidence" value="ECO:0007669"/>
    <property type="project" value="UniProtKB-KW"/>
</dbReference>
<evidence type="ECO:0000256" key="4">
    <source>
        <dbReference type="ARBA" id="ARBA00022606"/>
    </source>
</evidence>
<dbReference type="Pfam" id="PF13853">
    <property type="entry name" value="7tm_4"/>
    <property type="match status" value="1"/>
</dbReference>
<protein>
    <recommendedName>
        <fullName evidence="13">Olfactory receptor</fullName>
    </recommendedName>
</protein>
<dbReference type="Gene3D" id="1.20.1070.10">
    <property type="entry name" value="Rhodopsin 7-helix transmembrane proteins"/>
    <property type="match status" value="1"/>
</dbReference>
<dbReference type="Proteomes" id="UP000002281">
    <property type="component" value="Chromosome 6"/>
</dbReference>
<evidence type="ECO:0000256" key="9">
    <source>
        <dbReference type="ARBA" id="ARBA00023136"/>
    </source>
</evidence>
<dbReference type="CDD" id="cd15912">
    <property type="entry name" value="7tmA_OR6C-like"/>
    <property type="match status" value="1"/>
</dbReference>
<reference evidence="15 16" key="1">
    <citation type="journal article" date="2009" name="Science">
        <title>Genome sequence, comparative analysis, and population genetics of the domestic horse.</title>
        <authorList>
            <consortium name="Broad Institute Genome Sequencing Platform"/>
            <consortium name="Broad Institute Whole Genome Assembly Team"/>
            <person name="Wade C.M."/>
            <person name="Giulotto E."/>
            <person name="Sigurdsson S."/>
            <person name="Zoli M."/>
            <person name="Gnerre S."/>
            <person name="Imsland F."/>
            <person name="Lear T.L."/>
            <person name="Adelson D.L."/>
            <person name="Bailey E."/>
            <person name="Bellone R.R."/>
            <person name="Bloecker H."/>
            <person name="Distl O."/>
            <person name="Edgar R.C."/>
            <person name="Garber M."/>
            <person name="Leeb T."/>
            <person name="Mauceli E."/>
            <person name="MacLeod J.N."/>
            <person name="Penedo M.C.T."/>
            <person name="Raison J.M."/>
            <person name="Sharpe T."/>
            <person name="Vogel J."/>
            <person name="Andersson L."/>
            <person name="Antczak D.F."/>
            <person name="Biagi T."/>
            <person name="Binns M.M."/>
            <person name="Chowdhary B.P."/>
            <person name="Coleman S.J."/>
            <person name="Della Valle G."/>
            <person name="Fryc S."/>
            <person name="Guerin G."/>
            <person name="Hasegawa T."/>
            <person name="Hill E.W."/>
            <person name="Jurka J."/>
            <person name="Kiialainen A."/>
            <person name="Lindgren G."/>
            <person name="Liu J."/>
            <person name="Magnani E."/>
            <person name="Mickelson J.R."/>
            <person name="Murray J."/>
            <person name="Nergadze S.G."/>
            <person name="Onofrio R."/>
            <person name="Pedroni S."/>
            <person name="Piras M.F."/>
            <person name="Raudsepp T."/>
            <person name="Rocchi M."/>
            <person name="Roeed K.H."/>
            <person name="Ryder O.A."/>
            <person name="Searle S."/>
            <person name="Skow L."/>
            <person name="Swinburne J.E."/>
            <person name="Syvaenen A.C."/>
            <person name="Tozaki T."/>
            <person name="Valberg S.J."/>
            <person name="Vaudin M."/>
            <person name="White J.R."/>
            <person name="Zody M.C."/>
            <person name="Lander E.S."/>
            <person name="Lindblad-Toh K."/>
        </authorList>
    </citation>
    <scope>NUCLEOTIDE SEQUENCE [LARGE SCALE GENOMIC DNA]</scope>
    <source>
        <strain evidence="15 16">Thoroughbred</strain>
    </source>
</reference>
<dbReference type="CTD" id="390321"/>
<feature type="domain" description="G-protein coupled receptors family 1 profile" evidence="14">
    <location>
        <begin position="39"/>
        <end position="288"/>
    </location>
</feature>
<dbReference type="AlphaFoldDB" id="A0A9L0SC43"/>
<keyword evidence="6 13" id="KW-0552">Olfaction</keyword>
<dbReference type="PRINTS" id="PR00245">
    <property type="entry name" value="OLFACTORYR"/>
</dbReference>
<dbReference type="OrthoDB" id="9892295at2759"/>
<keyword evidence="8 12" id="KW-0297">G-protein coupled receptor</keyword>
<keyword evidence="16" id="KW-1185">Reference proteome</keyword>
<evidence type="ECO:0000256" key="5">
    <source>
        <dbReference type="ARBA" id="ARBA00022692"/>
    </source>
</evidence>
<keyword evidence="4 13" id="KW-0716">Sensory transduction</keyword>
<reference evidence="15" key="2">
    <citation type="submission" date="2025-08" db="UniProtKB">
        <authorList>
            <consortium name="Ensembl"/>
        </authorList>
    </citation>
    <scope>IDENTIFICATION</scope>
    <source>
        <strain evidence="15">Thoroughbred</strain>
    </source>
</reference>
<evidence type="ECO:0000256" key="8">
    <source>
        <dbReference type="ARBA" id="ARBA00023040"/>
    </source>
</evidence>
<dbReference type="PROSITE" id="PS00237">
    <property type="entry name" value="G_PROTEIN_RECEP_F1_1"/>
    <property type="match status" value="1"/>
</dbReference>
<feature type="transmembrane region" description="Helical" evidence="13">
    <location>
        <begin position="239"/>
        <end position="258"/>
    </location>
</feature>
<evidence type="ECO:0000256" key="1">
    <source>
        <dbReference type="ARBA" id="ARBA00003929"/>
    </source>
</evidence>
<dbReference type="PRINTS" id="PR00237">
    <property type="entry name" value="GPCRRHODOPSN"/>
</dbReference>
<comment type="subcellular location">
    <subcellularLocation>
        <location evidence="2 13">Cell membrane</location>
        <topology evidence="2 13">Multi-pass membrane protein</topology>
    </subcellularLocation>
</comment>
<sequence>MRNQTEITEFILLGLSDDPKLQVVIFVFLLISYMLSITGNLTIITLTLLDSHLQTPMYFFLRNFSLLEISFTTVSIPKFLGTIISGDKAITFNDCIVQLFFFILLGVTEFYLLAAMSYDRYIAICKPLHYMTIMNRRVCTLLVFSSYLVSFLIIFPALMLLLNLDYCKSNIIDHFTCDYFPLLQLSCSDTKFLEIMGFSCAVFTLMFTLALIFLSYMYIVRTILKIPSPSQRTKAFSTCSSHMIVISISYGSCIFMYIKPSAKDRVSLSKGVAVLNISVAPMLNPFIYSLRNQQVKRAFLGMVRKTIFHKQMK</sequence>
<evidence type="ECO:0000256" key="13">
    <source>
        <dbReference type="RuleBase" id="RU363047"/>
    </source>
</evidence>
<evidence type="ECO:0000256" key="7">
    <source>
        <dbReference type="ARBA" id="ARBA00022989"/>
    </source>
</evidence>
<keyword evidence="9 13" id="KW-0472">Membrane</keyword>
<organism evidence="15 16">
    <name type="scientific">Equus caballus</name>
    <name type="common">Horse</name>
    <dbReference type="NCBI Taxonomy" id="9796"/>
    <lineage>
        <taxon>Eukaryota</taxon>
        <taxon>Metazoa</taxon>
        <taxon>Chordata</taxon>
        <taxon>Craniata</taxon>
        <taxon>Vertebrata</taxon>
        <taxon>Euteleostomi</taxon>
        <taxon>Mammalia</taxon>
        <taxon>Eutheria</taxon>
        <taxon>Laurasiatheria</taxon>
        <taxon>Perissodactyla</taxon>
        <taxon>Equidae</taxon>
        <taxon>Equus</taxon>
    </lineage>
</organism>
<comment type="similarity">
    <text evidence="12">Belongs to the G-protein coupled receptor 1 family.</text>
</comment>
<dbReference type="InterPro" id="IPR017452">
    <property type="entry name" value="GPCR_Rhodpsn_7TM"/>
</dbReference>
<proteinExistence type="inferred from homology"/>
<dbReference type="InterPro" id="IPR047132">
    <property type="entry name" value="Olfact_rcpt_6C-like"/>
</dbReference>
<evidence type="ECO:0000259" key="14">
    <source>
        <dbReference type="PROSITE" id="PS50262"/>
    </source>
</evidence>
<accession>A0A9L0SC43</accession>
<dbReference type="GO" id="GO:0004984">
    <property type="term" value="F:olfactory receptor activity"/>
    <property type="evidence" value="ECO:0000318"/>
    <property type="project" value="GO_Central"/>
</dbReference>
<evidence type="ECO:0000256" key="6">
    <source>
        <dbReference type="ARBA" id="ARBA00022725"/>
    </source>
</evidence>
<gene>
    <name evidence="15" type="primary">OR6C1</name>
</gene>
<dbReference type="PROSITE" id="PS50262">
    <property type="entry name" value="G_PROTEIN_RECEP_F1_2"/>
    <property type="match status" value="1"/>
</dbReference>
<feature type="transmembrane region" description="Helical" evidence="13">
    <location>
        <begin position="96"/>
        <end position="118"/>
    </location>
</feature>
<dbReference type="FunFam" id="1.20.1070.10:FF:000013">
    <property type="entry name" value="Olfactory receptor"/>
    <property type="match status" value="1"/>
</dbReference>
<name>A0A9L0SC43_HORSE</name>
<evidence type="ECO:0000313" key="16">
    <source>
        <dbReference type="Proteomes" id="UP000002281"/>
    </source>
</evidence>
<evidence type="ECO:0000256" key="2">
    <source>
        <dbReference type="ARBA" id="ARBA00004651"/>
    </source>
</evidence>
<keyword evidence="10 12" id="KW-0675">Receptor</keyword>
<evidence type="ECO:0000313" key="15">
    <source>
        <dbReference type="Ensembl" id="ENSECAP00000072458.1"/>
    </source>
</evidence>
<feature type="transmembrane region" description="Helical" evidence="13">
    <location>
        <begin position="23"/>
        <end position="49"/>
    </location>
</feature>
<dbReference type="GeneTree" id="ENSGT01140000282532"/>
<evidence type="ECO:0000256" key="10">
    <source>
        <dbReference type="ARBA" id="ARBA00023170"/>
    </source>
</evidence>
<keyword evidence="5 12" id="KW-0812">Transmembrane</keyword>
<dbReference type="SUPFAM" id="SSF81321">
    <property type="entry name" value="Family A G protein-coupled receptor-like"/>
    <property type="match status" value="1"/>
</dbReference>
<keyword evidence="7 13" id="KW-1133">Transmembrane helix</keyword>
<reference evidence="15" key="3">
    <citation type="submission" date="2025-09" db="UniProtKB">
        <authorList>
            <consortium name="Ensembl"/>
        </authorList>
    </citation>
    <scope>IDENTIFICATION</scope>
    <source>
        <strain evidence="15">Thoroughbred</strain>
    </source>
</reference>
<dbReference type="PANTHER" id="PTHR26454:SF27">
    <property type="entry name" value="OLFACTORY RECEPTOR 6C1"/>
    <property type="match status" value="1"/>
</dbReference>
<dbReference type="Ensembl" id="ENSECAT00000114814.1">
    <property type="protein sequence ID" value="ENSECAP00000072458.1"/>
    <property type="gene ID" value="ENSECAG00000056128.1"/>
</dbReference>
<dbReference type="PANTHER" id="PTHR26454">
    <property type="entry name" value="OLFACTORY RECEPTOR"/>
    <property type="match status" value="1"/>
</dbReference>
<feature type="transmembrane region" description="Helical" evidence="13">
    <location>
        <begin position="138"/>
        <end position="162"/>
    </location>
</feature>
<keyword evidence="11 12" id="KW-0807">Transducer</keyword>
<dbReference type="GO" id="GO:0005886">
    <property type="term" value="C:plasma membrane"/>
    <property type="evidence" value="ECO:0007669"/>
    <property type="project" value="UniProtKB-SubCell"/>
</dbReference>
<comment type="function">
    <text evidence="1">Putative odorant or sperm cell receptor.</text>
</comment>
<evidence type="ECO:0000256" key="11">
    <source>
        <dbReference type="ARBA" id="ARBA00023224"/>
    </source>
</evidence>
<evidence type="ECO:0000256" key="12">
    <source>
        <dbReference type="RuleBase" id="RU000688"/>
    </source>
</evidence>
<feature type="transmembrane region" description="Helical" evidence="13">
    <location>
        <begin position="270"/>
        <end position="290"/>
    </location>
</feature>
<feature type="transmembrane region" description="Helical" evidence="13">
    <location>
        <begin position="61"/>
        <end position="84"/>
    </location>
</feature>